<accession>A0ABD1AWU6</accession>
<dbReference type="Proteomes" id="UP001558713">
    <property type="component" value="Unassembled WGS sequence"/>
</dbReference>
<sequence length="105" mass="11805">MACDIGDGQSASFWFDNWSEFRALIDYIDEEGPSLLGIPVVACVADAVNAQGWRLPSSRTRCPRIRSLRILSKAPPDSYRGPDYFVWGPQDNRRSSSLQRKLGRS</sequence>
<name>A0ABD1AWU6_CARAN</name>
<evidence type="ECO:0000313" key="1">
    <source>
        <dbReference type="EMBL" id="KAL1211212.1"/>
    </source>
</evidence>
<gene>
    <name evidence="1" type="ORF">V5N11_032674</name>
</gene>
<protein>
    <submittedName>
        <fullName evidence="1">Uncharacterized protein</fullName>
    </submittedName>
</protein>
<comment type="caution">
    <text evidence="1">The sequence shown here is derived from an EMBL/GenBank/DDBJ whole genome shotgun (WGS) entry which is preliminary data.</text>
</comment>
<reference evidence="1 2" key="1">
    <citation type="submission" date="2024-04" db="EMBL/GenBank/DDBJ databases">
        <title>Genome assembly C_amara_ONT_v2.</title>
        <authorList>
            <person name="Yant L."/>
            <person name="Moore C."/>
            <person name="Slenker M."/>
        </authorList>
    </citation>
    <scope>NUCLEOTIDE SEQUENCE [LARGE SCALE GENOMIC DNA]</scope>
    <source>
        <tissue evidence="1">Leaf</tissue>
    </source>
</reference>
<proteinExistence type="predicted"/>
<dbReference type="EMBL" id="JBANAX010000381">
    <property type="protein sequence ID" value="KAL1211212.1"/>
    <property type="molecule type" value="Genomic_DNA"/>
</dbReference>
<dbReference type="AlphaFoldDB" id="A0ABD1AWU6"/>
<keyword evidence="2" id="KW-1185">Reference proteome</keyword>
<organism evidence="1 2">
    <name type="scientific">Cardamine amara subsp. amara</name>
    <dbReference type="NCBI Taxonomy" id="228776"/>
    <lineage>
        <taxon>Eukaryota</taxon>
        <taxon>Viridiplantae</taxon>
        <taxon>Streptophyta</taxon>
        <taxon>Embryophyta</taxon>
        <taxon>Tracheophyta</taxon>
        <taxon>Spermatophyta</taxon>
        <taxon>Magnoliopsida</taxon>
        <taxon>eudicotyledons</taxon>
        <taxon>Gunneridae</taxon>
        <taxon>Pentapetalae</taxon>
        <taxon>rosids</taxon>
        <taxon>malvids</taxon>
        <taxon>Brassicales</taxon>
        <taxon>Brassicaceae</taxon>
        <taxon>Cardamineae</taxon>
        <taxon>Cardamine</taxon>
    </lineage>
</organism>
<evidence type="ECO:0000313" key="2">
    <source>
        <dbReference type="Proteomes" id="UP001558713"/>
    </source>
</evidence>